<dbReference type="InterPro" id="IPR010982">
    <property type="entry name" value="Lambda_DNA-bd_dom_sf"/>
</dbReference>
<reference evidence="2" key="1">
    <citation type="submission" date="2021-05" db="EMBL/GenBank/DDBJ databases">
        <authorList>
            <person name="Pietrasiak N."/>
            <person name="Ward R."/>
            <person name="Stajich J.E."/>
            <person name="Kurbessoian T."/>
        </authorList>
    </citation>
    <scope>NUCLEOTIDE SEQUENCE</scope>
    <source>
        <strain evidence="2">GSE-NOS-MK-12-04C</strain>
    </source>
</reference>
<proteinExistence type="predicted"/>
<evidence type="ECO:0000313" key="3">
    <source>
        <dbReference type="Proteomes" id="UP000729701"/>
    </source>
</evidence>
<dbReference type="SMART" id="SM00530">
    <property type="entry name" value="HTH_XRE"/>
    <property type="match status" value="1"/>
</dbReference>
<evidence type="ECO:0000313" key="2">
    <source>
        <dbReference type="EMBL" id="MBW4668419.1"/>
    </source>
</evidence>
<feature type="domain" description="HTH cro/C1-type" evidence="1">
    <location>
        <begin position="20"/>
        <end position="75"/>
    </location>
</feature>
<gene>
    <name evidence="2" type="ORF">KME60_13575</name>
</gene>
<name>A0A951QL59_9CYAN</name>
<reference evidence="2" key="2">
    <citation type="journal article" date="2022" name="Microbiol. Resour. Announc.">
        <title>Metagenome Sequencing to Explore Phylogenomics of Terrestrial Cyanobacteria.</title>
        <authorList>
            <person name="Ward R.D."/>
            <person name="Stajich J.E."/>
            <person name="Johansen J.R."/>
            <person name="Huntemann M."/>
            <person name="Clum A."/>
            <person name="Foster B."/>
            <person name="Foster B."/>
            <person name="Roux S."/>
            <person name="Palaniappan K."/>
            <person name="Varghese N."/>
            <person name="Mukherjee S."/>
            <person name="Reddy T.B.K."/>
            <person name="Daum C."/>
            <person name="Copeland A."/>
            <person name="Chen I.A."/>
            <person name="Ivanova N.N."/>
            <person name="Kyrpides N.C."/>
            <person name="Shapiro N."/>
            <person name="Eloe-Fadrosh E.A."/>
            <person name="Pietrasiak N."/>
        </authorList>
    </citation>
    <scope>NUCLEOTIDE SEQUENCE</scope>
    <source>
        <strain evidence="2">GSE-NOS-MK-12-04C</strain>
    </source>
</reference>
<dbReference type="Pfam" id="PF13560">
    <property type="entry name" value="HTH_31"/>
    <property type="match status" value="1"/>
</dbReference>
<dbReference type="CDD" id="cd00093">
    <property type="entry name" value="HTH_XRE"/>
    <property type="match status" value="1"/>
</dbReference>
<accession>A0A951QL59</accession>
<dbReference type="Gene3D" id="1.10.260.40">
    <property type="entry name" value="lambda repressor-like DNA-binding domains"/>
    <property type="match status" value="1"/>
</dbReference>
<protein>
    <submittedName>
        <fullName evidence="2">Helix-turn-helix domain-containing protein</fullName>
    </submittedName>
</protein>
<dbReference type="InterPro" id="IPR001387">
    <property type="entry name" value="Cro/C1-type_HTH"/>
</dbReference>
<dbReference type="SUPFAM" id="SSF47413">
    <property type="entry name" value="lambda repressor-like DNA-binding domains"/>
    <property type="match status" value="1"/>
</dbReference>
<dbReference type="EMBL" id="JAHHGZ010000012">
    <property type="protein sequence ID" value="MBW4668419.1"/>
    <property type="molecule type" value="Genomic_DNA"/>
</dbReference>
<dbReference type="GO" id="GO:0003677">
    <property type="term" value="F:DNA binding"/>
    <property type="evidence" value="ECO:0007669"/>
    <property type="project" value="InterPro"/>
</dbReference>
<sequence length="78" mass="8849">MMMEVVKQVKIIVPDLASRIKQSREKDGRSVQVLATAAGISTAYWYEIEKGKRHWMSEEVLRGIENALGVDLGVRFND</sequence>
<dbReference type="Proteomes" id="UP000729701">
    <property type="component" value="Unassembled WGS sequence"/>
</dbReference>
<evidence type="ECO:0000259" key="1">
    <source>
        <dbReference type="PROSITE" id="PS50943"/>
    </source>
</evidence>
<dbReference type="PROSITE" id="PS50943">
    <property type="entry name" value="HTH_CROC1"/>
    <property type="match status" value="1"/>
</dbReference>
<dbReference type="AlphaFoldDB" id="A0A951QL59"/>
<comment type="caution">
    <text evidence="2">The sequence shown here is derived from an EMBL/GenBank/DDBJ whole genome shotgun (WGS) entry which is preliminary data.</text>
</comment>
<organism evidence="2 3">
    <name type="scientific">Cyanomargarita calcarea GSE-NOS-MK-12-04C</name>
    <dbReference type="NCBI Taxonomy" id="2839659"/>
    <lineage>
        <taxon>Bacteria</taxon>
        <taxon>Bacillati</taxon>
        <taxon>Cyanobacteriota</taxon>
        <taxon>Cyanophyceae</taxon>
        <taxon>Nostocales</taxon>
        <taxon>Cyanomargaritaceae</taxon>
        <taxon>Cyanomargarita</taxon>
    </lineage>
</organism>